<evidence type="ECO:0000256" key="3">
    <source>
        <dbReference type="ARBA" id="ARBA00022705"/>
    </source>
</evidence>
<dbReference type="GO" id="GO:0044423">
    <property type="term" value="C:virion component"/>
    <property type="evidence" value="ECO:0007669"/>
    <property type="project" value="UniProtKB-KW"/>
</dbReference>
<accession>A0A0F9VPK3</accession>
<keyword evidence="4" id="KW-0227">DNA damage</keyword>
<evidence type="ECO:0000313" key="10">
    <source>
        <dbReference type="EMBL" id="KKN67723.1"/>
    </source>
</evidence>
<dbReference type="GO" id="GO:0006260">
    <property type="term" value="P:DNA replication"/>
    <property type="evidence" value="ECO:0007669"/>
    <property type="project" value="UniProtKB-KW"/>
</dbReference>
<keyword evidence="6" id="KW-0234">DNA repair</keyword>
<dbReference type="InterPro" id="IPR012340">
    <property type="entry name" value="NA-bd_OB-fold"/>
</dbReference>
<evidence type="ECO:0000259" key="9">
    <source>
        <dbReference type="Pfam" id="PF01068"/>
    </source>
</evidence>
<dbReference type="SUPFAM" id="SSF50249">
    <property type="entry name" value="Nucleic acid-binding proteins"/>
    <property type="match status" value="1"/>
</dbReference>
<comment type="caution">
    <text evidence="10">The sequence shown here is derived from an EMBL/GenBank/DDBJ whole genome shotgun (WGS) entry which is preliminary data.</text>
</comment>
<feature type="domain" description="ATP-dependent DNA ligase family profile" evidence="9">
    <location>
        <begin position="101"/>
        <end position="278"/>
    </location>
</feature>
<comment type="function">
    <text evidence="8">Very low-fidelity DNA ligase that seals nicks in double-stranded DNA during DNA repair. Together with the viral repair DNA polymerase X, fills the single nucleotide gaps generated by the AP endonuclease. It is not essential for viral replication and recombination. Displays a very low adenylation activity towards DNA with 3'-dideoxy- or 3'-amino-terminated nicks compared to regular nick DNA.</text>
</comment>
<dbReference type="AlphaFoldDB" id="A0A0F9VPK3"/>
<evidence type="ECO:0000256" key="1">
    <source>
        <dbReference type="ARBA" id="ARBA00004328"/>
    </source>
</evidence>
<dbReference type="Gene3D" id="3.30.1490.70">
    <property type="match status" value="1"/>
</dbReference>
<dbReference type="GO" id="GO:0006281">
    <property type="term" value="P:DNA repair"/>
    <property type="evidence" value="ECO:0007669"/>
    <property type="project" value="UniProtKB-KW"/>
</dbReference>
<dbReference type="Pfam" id="PF01068">
    <property type="entry name" value="DNA_ligase_A_M"/>
    <property type="match status" value="1"/>
</dbReference>
<dbReference type="GO" id="GO:0006310">
    <property type="term" value="P:DNA recombination"/>
    <property type="evidence" value="ECO:0007669"/>
    <property type="project" value="InterPro"/>
</dbReference>
<dbReference type="InterPro" id="IPR050326">
    <property type="entry name" value="NAD_dep_DNA_ligaseB"/>
</dbReference>
<protein>
    <recommendedName>
        <fullName evidence="7">Polydeoxyribonucleotide synthase [ATP]</fullName>
    </recommendedName>
</protein>
<dbReference type="Gene3D" id="2.40.50.140">
    <property type="entry name" value="Nucleic acid-binding proteins"/>
    <property type="match status" value="1"/>
</dbReference>
<evidence type="ECO:0000256" key="4">
    <source>
        <dbReference type="ARBA" id="ARBA00022763"/>
    </source>
</evidence>
<dbReference type="EMBL" id="LAZR01000467">
    <property type="protein sequence ID" value="KKN67723.1"/>
    <property type="molecule type" value="Genomic_DNA"/>
</dbReference>
<keyword evidence="5" id="KW-0946">Virion</keyword>
<proteinExistence type="predicted"/>
<name>A0A0F9VPK3_9ZZZZ</name>
<keyword evidence="3" id="KW-0235">DNA replication</keyword>
<dbReference type="Gene3D" id="3.30.470.30">
    <property type="entry name" value="DNA ligase/mRNA capping enzyme"/>
    <property type="match status" value="1"/>
</dbReference>
<comment type="subcellular location">
    <subcellularLocation>
        <location evidence="1">Virion</location>
    </subcellularLocation>
</comment>
<keyword evidence="2" id="KW-0436">Ligase</keyword>
<evidence type="ECO:0000256" key="5">
    <source>
        <dbReference type="ARBA" id="ARBA00022844"/>
    </source>
</evidence>
<dbReference type="PANTHER" id="PTHR47810:SF5">
    <property type="entry name" value="LIGASE, PUTATIVE-RELATED"/>
    <property type="match status" value="1"/>
</dbReference>
<evidence type="ECO:0000256" key="7">
    <source>
        <dbReference type="ARBA" id="ARBA00032896"/>
    </source>
</evidence>
<evidence type="ECO:0000256" key="8">
    <source>
        <dbReference type="ARBA" id="ARBA00046002"/>
    </source>
</evidence>
<evidence type="ECO:0000256" key="2">
    <source>
        <dbReference type="ARBA" id="ARBA00022598"/>
    </source>
</evidence>
<dbReference type="GO" id="GO:0005524">
    <property type="term" value="F:ATP binding"/>
    <property type="evidence" value="ECO:0007669"/>
    <property type="project" value="InterPro"/>
</dbReference>
<dbReference type="InterPro" id="IPR012310">
    <property type="entry name" value="DNA_ligase_ATP-dep_cent"/>
</dbReference>
<dbReference type="GO" id="GO:0003910">
    <property type="term" value="F:DNA ligase (ATP) activity"/>
    <property type="evidence" value="ECO:0007669"/>
    <property type="project" value="InterPro"/>
</dbReference>
<reference evidence="10" key="1">
    <citation type="journal article" date="2015" name="Nature">
        <title>Complex archaea that bridge the gap between prokaryotes and eukaryotes.</title>
        <authorList>
            <person name="Spang A."/>
            <person name="Saw J.H."/>
            <person name="Jorgensen S.L."/>
            <person name="Zaremba-Niedzwiedzka K."/>
            <person name="Martijn J."/>
            <person name="Lind A.E."/>
            <person name="van Eijk R."/>
            <person name="Schleper C."/>
            <person name="Guy L."/>
            <person name="Ettema T.J."/>
        </authorList>
    </citation>
    <scope>NUCLEOTIDE SEQUENCE</scope>
</reference>
<sequence length="369" mass="43129">MNRYRTFPILFARASNGKVKQWEIKAVTDDEQASIVTKHGYVDSKIQENSKEVKGKSIGRSNETTPFEQAIKDAQSKWTAKKDKKYVEDINEIDNVDILLPMLAHQFKKRKHNIVYPCYVQPKLNGVRCLARKTENGIEYTSRKFKPFTTLEHLTPYLNDIMKVGDIIDGEIFHPDWTFQKIIRNVKKWRETSALLQYWIYDKADDKIFEQRLLWLDKRIRSFSIPLVFVSTKAIYSEEEVYQIHKEKFAKEFEGTMIRNASGLYKFDHRSAELQKLKDFIDAEFTIIGGKEGTGNDKGCVIFKVDNPKGLTTEAMDFDVRPRGTVERRKEWFENLDSLIGKKLTVRYQELSEDNVPIFPVGLAIRDYE</sequence>
<dbReference type="SUPFAM" id="SSF56091">
    <property type="entry name" value="DNA ligase/mRNA capping enzyme, catalytic domain"/>
    <property type="match status" value="1"/>
</dbReference>
<organism evidence="10">
    <name type="scientific">marine sediment metagenome</name>
    <dbReference type="NCBI Taxonomy" id="412755"/>
    <lineage>
        <taxon>unclassified sequences</taxon>
        <taxon>metagenomes</taxon>
        <taxon>ecological metagenomes</taxon>
    </lineage>
</organism>
<dbReference type="PANTHER" id="PTHR47810">
    <property type="entry name" value="DNA LIGASE"/>
    <property type="match status" value="1"/>
</dbReference>
<evidence type="ECO:0000256" key="6">
    <source>
        <dbReference type="ARBA" id="ARBA00023204"/>
    </source>
</evidence>
<gene>
    <name evidence="10" type="ORF">LCGC14_0458710</name>
</gene>